<evidence type="ECO:0000313" key="2">
    <source>
        <dbReference type="EMBL" id="PPQ71550.1"/>
    </source>
</evidence>
<reference evidence="2 3" key="1">
    <citation type="journal article" date="2018" name="Evol. Lett.">
        <title>Horizontal gene cluster transfer increased hallucinogenic mushroom diversity.</title>
        <authorList>
            <person name="Reynolds H.T."/>
            <person name="Vijayakumar V."/>
            <person name="Gluck-Thaler E."/>
            <person name="Korotkin H.B."/>
            <person name="Matheny P.B."/>
            <person name="Slot J.C."/>
        </authorList>
    </citation>
    <scope>NUCLEOTIDE SEQUENCE [LARGE SCALE GENOMIC DNA]</scope>
    <source>
        <strain evidence="2 3">2631</strain>
    </source>
</reference>
<keyword evidence="3" id="KW-1185">Reference proteome</keyword>
<dbReference type="OrthoDB" id="67700at2759"/>
<comment type="caution">
    <text evidence="2">The sequence shown here is derived from an EMBL/GenBank/DDBJ whole genome shotgun (WGS) entry which is preliminary data.</text>
</comment>
<accession>A0A409VZ80</accession>
<feature type="compositionally biased region" description="Gly residues" evidence="1">
    <location>
        <begin position="123"/>
        <end position="133"/>
    </location>
</feature>
<organism evidence="2 3">
    <name type="scientific">Psilocybe cyanescens</name>
    <dbReference type="NCBI Taxonomy" id="93625"/>
    <lineage>
        <taxon>Eukaryota</taxon>
        <taxon>Fungi</taxon>
        <taxon>Dikarya</taxon>
        <taxon>Basidiomycota</taxon>
        <taxon>Agaricomycotina</taxon>
        <taxon>Agaricomycetes</taxon>
        <taxon>Agaricomycetidae</taxon>
        <taxon>Agaricales</taxon>
        <taxon>Agaricineae</taxon>
        <taxon>Strophariaceae</taxon>
        <taxon>Psilocybe</taxon>
    </lineage>
</organism>
<dbReference type="Proteomes" id="UP000283269">
    <property type="component" value="Unassembled WGS sequence"/>
</dbReference>
<proteinExistence type="predicted"/>
<evidence type="ECO:0000313" key="3">
    <source>
        <dbReference type="Proteomes" id="UP000283269"/>
    </source>
</evidence>
<dbReference type="EMBL" id="NHYD01003859">
    <property type="protein sequence ID" value="PPQ71550.1"/>
    <property type="molecule type" value="Genomic_DNA"/>
</dbReference>
<feature type="region of interest" description="Disordered" evidence="1">
    <location>
        <begin position="84"/>
        <end position="133"/>
    </location>
</feature>
<protein>
    <submittedName>
        <fullName evidence="2">Uncharacterized protein</fullName>
    </submittedName>
</protein>
<evidence type="ECO:0000256" key="1">
    <source>
        <dbReference type="SAM" id="MobiDB-lite"/>
    </source>
</evidence>
<sequence length="133" mass="14805">MLTSTRRRAKYQPYDALHQRFWRQYLKQYDTTDNTCALSYLELCTMLDSLGSMITSATVLVLHRLYADEISIKVVLYLEEELGQPEGEKKRFCESEDGDTGERTGGNGELSTSTVAPVVSALGPGGRRSFGVG</sequence>
<gene>
    <name evidence="2" type="ORF">CVT25_015182</name>
</gene>
<dbReference type="AlphaFoldDB" id="A0A409VZ80"/>
<dbReference type="InParanoid" id="A0A409VZ80"/>
<name>A0A409VZ80_PSICY</name>